<reference evidence="3" key="1">
    <citation type="submission" date="2014-12" db="EMBL/GenBank/DDBJ databases">
        <title>Genome sequence of Clostridium beijerinckii strain 59B.</title>
        <authorList>
            <person name="Little G.T."/>
            <person name="Minton N.P."/>
        </authorList>
    </citation>
    <scope>NUCLEOTIDE SEQUENCE [LARGE SCALE GENOMIC DNA]</scope>
    <source>
        <strain evidence="3">59B</strain>
    </source>
</reference>
<proteinExistence type="predicted"/>
<dbReference type="Pfam" id="PF13349">
    <property type="entry name" value="DUF4097"/>
    <property type="match status" value="1"/>
</dbReference>
<dbReference type="KEGG" id="cbei:LF65_05341"/>
<dbReference type="EMBL" id="CP010086">
    <property type="protein sequence ID" value="AJH01862.1"/>
    <property type="molecule type" value="Genomic_DNA"/>
</dbReference>
<evidence type="ECO:0000313" key="3">
    <source>
        <dbReference type="Proteomes" id="UP000031866"/>
    </source>
</evidence>
<dbReference type="Proteomes" id="UP000031866">
    <property type="component" value="Chromosome"/>
</dbReference>
<dbReference type="AlphaFoldDB" id="A0A0B5QUF3"/>
<feature type="domain" description="DUF4097" evidence="1">
    <location>
        <begin position="81"/>
        <end position="307"/>
    </location>
</feature>
<dbReference type="STRING" id="1520.LF65_05341"/>
<evidence type="ECO:0000313" key="2">
    <source>
        <dbReference type="EMBL" id="AJH01862.1"/>
    </source>
</evidence>
<accession>A0A0B5QUF3</accession>
<protein>
    <recommendedName>
        <fullName evidence="1">DUF4097 domain-containing protein</fullName>
    </recommendedName>
</protein>
<dbReference type="OrthoDB" id="1903278at2"/>
<dbReference type="RefSeq" id="WP_041900323.1">
    <property type="nucleotide sequence ID" value="NZ_CP010086.2"/>
</dbReference>
<dbReference type="InterPro" id="IPR025164">
    <property type="entry name" value="Toastrack_DUF4097"/>
</dbReference>
<organism evidence="2 3">
    <name type="scientific">Clostridium beijerinckii</name>
    <name type="common">Clostridium MP</name>
    <dbReference type="NCBI Taxonomy" id="1520"/>
    <lineage>
        <taxon>Bacteria</taxon>
        <taxon>Bacillati</taxon>
        <taxon>Bacillota</taxon>
        <taxon>Clostridia</taxon>
        <taxon>Eubacteriales</taxon>
        <taxon>Clostridiaceae</taxon>
        <taxon>Clostridium</taxon>
    </lineage>
</organism>
<sequence>MKKKFISSNMKIFMLILLLISITFYTSGCIALVQSGYKLSNYADELYLSPSAFEHNLNFNNFNLDFNTSYLSKDYVLNDNVNEIDFSLNSQDIKVVDYDGDDLKIQIKSSNNISNDLYEIESGNRLAFNARYDTPSDASISVSIPYNFKDKSTLKITTSSGDINISSLSLNTLNLSSTSGSIALSDSFLNYLDLNSSNGNITFDNIETSTETKLSSSSGDIIGNGNLGSINGNTLSGDINLRMINSLNNMSLSSHSGSIHLSIPEGSGYKINYETKSGSLNSPNDKLSSGDESSLINITTESGNLNIK</sequence>
<name>A0A0B5QUF3_CLOBE</name>
<evidence type="ECO:0000259" key="1">
    <source>
        <dbReference type="Pfam" id="PF13349"/>
    </source>
</evidence>
<gene>
    <name evidence="2" type="ORF">LF65_05341</name>
</gene>